<dbReference type="AlphaFoldDB" id="A0A6G8RWE1"/>
<dbReference type="InterPro" id="IPR007296">
    <property type="entry name" value="DUF403"/>
</dbReference>
<evidence type="ECO:0000259" key="1">
    <source>
        <dbReference type="Pfam" id="PF04168"/>
    </source>
</evidence>
<evidence type="ECO:0000313" key="2">
    <source>
        <dbReference type="EMBL" id="QIO06259.1"/>
    </source>
</evidence>
<dbReference type="Proteomes" id="UP000502297">
    <property type="component" value="Chromosome"/>
</dbReference>
<name>A0A6G8RWE1_9GAMM</name>
<dbReference type="EMBL" id="CP049801">
    <property type="protein sequence ID" value="QIO06259.1"/>
    <property type="molecule type" value="Genomic_DNA"/>
</dbReference>
<reference evidence="2 3" key="1">
    <citation type="submission" date="2020-03" db="EMBL/GenBank/DDBJ databases">
        <authorList>
            <person name="Zhu W."/>
        </authorList>
    </citation>
    <scope>NUCLEOTIDE SEQUENCE [LARGE SCALE GENOMIC DNA]</scope>
    <source>
        <strain evidence="2 3">323-1</strain>
    </source>
</reference>
<accession>A0A6G8RWE1</accession>
<sequence length="200" mass="23206">MILLTSNVQNIFWVGKYLTRVQYLCGQFPFQNDEQAMTYAHAFCLPAFDASSLNELVLNPEQPASFHQQFQCVKNNIHDLRGILSMQTYSAMKKMIDAADKNAGYICTVVDECSEVLEAENEDIFLFYSLGELMEKLDHQIRLNQSYTDTVEKMDGLIELLNQYGWNDLNEKWAEFKAEPNFNNFYQLNDQVQSFFEADV</sequence>
<proteinExistence type="predicted"/>
<gene>
    <name evidence="2" type="ORF">G8E00_09955</name>
</gene>
<keyword evidence="3" id="KW-1185">Reference proteome</keyword>
<protein>
    <submittedName>
        <fullName evidence="2">Alpha-E domain-containing protein</fullName>
    </submittedName>
</protein>
<dbReference type="Pfam" id="PF04168">
    <property type="entry name" value="Alpha-E"/>
    <property type="match status" value="1"/>
</dbReference>
<feature type="domain" description="DUF403" evidence="1">
    <location>
        <begin position="41"/>
        <end position="162"/>
    </location>
</feature>
<dbReference type="RefSeq" id="WP_166224236.1">
    <property type="nucleotide sequence ID" value="NZ_CP049801.1"/>
</dbReference>
<organism evidence="2 3">
    <name type="scientific">Acinetobacter shaoyimingii</name>
    <dbReference type="NCBI Taxonomy" id="2715164"/>
    <lineage>
        <taxon>Bacteria</taxon>
        <taxon>Pseudomonadati</taxon>
        <taxon>Pseudomonadota</taxon>
        <taxon>Gammaproteobacteria</taxon>
        <taxon>Moraxellales</taxon>
        <taxon>Moraxellaceae</taxon>
        <taxon>Acinetobacter</taxon>
    </lineage>
</organism>
<evidence type="ECO:0000313" key="3">
    <source>
        <dbReference type="Proteomes" id="UP000502297"/>
    </source>
</evidence>
<dbReference type="KEGG" id="asha:G8E00_09955"/>